<feature type="domain" description="Dynein 2 heavy chain 1 cytoplasmic ATPase lid" evidence="3">
    <location>
        <begin position="188"/>
        <end position="266"/>
    </location>
</feature>
<dbReference type="Pfam" id="PF22597">
    <property type="entry name" value="DYN_lid"/>
    <property type="match status" value="1"/>
</dbReference>
<dbReference type="PaxDb" id="67767-A0A0J7KD93"/>
<dbReference type="GO" id="GO:0045505">
    <property type="term" value="F:dynein intermediate chain binding"/>
    <property type="evidence" value="ECO:0007669"/>
    <property type="project" value="InterPro"/>
</dbReference>
<dbReference type="GO" id="GO:0030286">
    <property type="term" value="C:dynein complex"/>
    <property type="evidence" value="ECO:0007669"/>
    <property type="project" value="InterPro"/>
</dbReference>
<dbReference type="InterPro" id="IPR025662">
    <property type="entry name" value="Sigma_54_int_dom_ATP-bd_1"/>
</dbReference>
<evidence type="ECO:0000313" key="4">
    <source>
        <dbReference type="EMBL" id="KMQ88322.1"/>
    </source>
</evidence>
<reference evidence="4 5" key="1">
    <citation type="submission" date="2015-04" db="EMBL/GenBank/DDBJ databases">
        <title>Lasius niger genome sequencing.</title>
        <authorList>
            <person name="Konorov E.A."/>
            <person name="Nikitin M.A."/>
            <person name="Kirill M.V."/>
            <person name="Chang P."/>
        </authorList>
    </citation>
    <scope>NUCLEOTIDE SEQUENCE [LARGE SCALE GENOMIC DNA]</scope>
    <source>
        <tissue evidence="4">Whole</tissue>
    </source>
</reference>
<dbReference type="Pfam" id="PF12775">
    <property type="entry name" value="AAA_7"/>
    <property type="match status" value="1"/>
</dbReference>
<dbReference type="PANTHER" id="PTHR22878:SF70">
    <property type="entry name" value="DYNEIN HEAVY CHAIN 2, AXONEMAL"/>
    <property type="match status" value="1"/>
</dbReference>
<comment type="caution">
    <text evidence="4">The sequence shown here is derived from an EMBL/GenBank/DDBJ whole genome shotgun (WGS) entry which is preliminary data.</text>
</comment>
<accession>A0A0J7KD93</accession>
<dbReference type="Pfam" id="PF12780">
    <property type="entry name" value="AAA_8"/>
    <property type="match status" value="1"/>
</dbReference>
<dbReference type="PANTHER" id="PTHR22878">
    <property type="entry name" value="DYNEIN HEAVY CHAIN 6, AXONEMAL-LIKE-RELATED"/>
    <property type="match status" value="1"/>
</dbReference>
<dbReference type="PROSITE" id="PS00675">
    <property type="entry name" value="SIGMA54_INTERACT_1"/>
    <property type="match status" value="1"/>
</dbReference>
<evidence type="ECO:0000256" key="1">
    <source>
        <dbReference type="ARBA" id="ARBA00008887"/>
    </source>
</evidence>
<gene>
    <name evidence="4" type="ORF">RF55_12216</name>
</gene>
<dbReference type="Proteomes" id="UP000036403">
    <property type="component" value="Unassembled WGS sequence"/>
</dbReference>
<dbReference type="OrthoDB" id="424310at2759"/>
<dbReference type="InterPro" id="IPR027417">
    <property type="entry name" value="P-loop_NTPase"/>
</dbReference>
<dbReference type="InterPro" id="IPR026983">
    <property type="entry name" value="DHC"/>
</dbReference>
<evidence type="ECO:0000259" key="3">
    <source>
        <dbReference type="Pfam" id="PF22597"/>
    </source>
</evidence>
<keyword evidence="5" id="KW-1185">Reference proteome</keyword>
<dbReference type="STRING" id="67767.A0A0J7KD93"/>
<dbReference type="CDD" id="cd00009">
    <property type="entry name" value="AAA"/>
    <property type="match status" value="1"/>
</dbReference>
<dbReference type="GO" id="GO:0007018">
    <property type="term" value="P:microtubule-based movement"/>
    <property type="evidence" value="ECO:0007669"/>
    <property type="project" value="InterPro"/>
</dbReference>
<dbReference type="EMBL" id="LBMM01009186">
    <property type="protein sequence ID" value="KMQ88322.1"/>
    <property type="molecule type" value="Genomic_DNA"/>
</dbReference>
<evidence type="ECO:0000259" key="2">
    <source>
        <dbReference type="Pfam" id="PF12780"/>
    </source>
</evidence>
<evidence type="ECO:0000313" key="5">
    <source>
        <dbReference type="Proteomes" id="UP000036403"/>
    </source>
</evidence>
<dbReference type="FunFam" id="1.20.920.30:FF:000002">
    <property type="entry name" value="Dynein axonemal heavy chain 3"/>
    <property type="match status" value="1"/>
</dbReference>
<dbReference type="SUPFAM" id="SSF52540">
    <property type="entry name" value="P-loop containing nucleoside triphosphate hydrolases"/>
    <property type="match status" value="2"/>
</dbReference>
<dbReference type="Gene3D" id="3.40.50.300">
    <property type="entry name" value="P-loop containing nucleotide triphosphate hydrolases"/>
    <property type="match status" value="2"/>
</dbReference>
<dbReference type="Gene3D" id="1.20.920.30">
    <property type="match status" value="1"/>
</dbReference>
<sequence>MMSTHIKYQRCFLLYGDTGTGKSLYLKDLLTNKLNENEYLPNLITFAPRITAAQTQELVLLKLHKKRGNQFAPPTGKRCVVFIDEINMPAKEIYGAQPPIELLRQFLDHGIWFDLKKPEVITILDTMFVCAMALPGGSRHEIYRRFLRHFNLFNVCKFSYESFFRIFTNLAFIGLKRNGFTAGVLPIVNDLVNATLRVFNSAIHHLRPTPLKPHYLFNVRDFVRVITGCILLKKESADSSRTVFSKLWVHEMLRVFGDRLIDQSDKNWLFFTIKDTVETILKERFDIMFDYLPKFQNEITEKSLDNLIFGFMDIEVIPEDRRYEEIPSIEEYQQVVSSFLVEYNDTHRDKIDIVLFRYALKHLTRICRVLTIPCGNMLMIGTGGSGRQSLTKLSAAMNKYDLCQPEISSTYGMQEWREEIKNVLRCIVIYTYN</sequence>
<dbReference type="GO" id="GO:0051959">
    <property type="term" value="F:dynein light intermediate chain binding"/>
    <property type="evidence" value="ECO:0007669"/>
    <property type="project" value="InterPro"/>
</dbReference>
<dbReference type="InterPro" id="IPR054354">
    <property type="entry name" value="DYNC2H1-like_lid"/>
</dbReference>
<dbReference type="AlphaFoldDB" id="A0A0J7KD93"/>
<proteinExistence type="inferred from homology"/>
<organism evidence="4 5">
    <name type="scientific">Lasius niger</name>
    <name type="common">Black garden ant</name>
    <dbReference type="NCBI Taxonomy" id="67767"/>
    <lineage>
        <taxon>Eukaryota</taxon>
        <taxon>Metazoa</taxon>
        <taxon>Ecdysozoa</taxon>
        <taxon>Arthropoda</taxon>
        <taxon>Hexapoda</taxon>
        <taxon>Insecta</taxon>
        <taxon>Pterygota</taxon>
        <taxon>Neoptera</taxon>
        <taxon>Endopterygota</taxon>
        <taxon>Hymenoptera</taxon>
        <taxon>Apocrita</taxon>
        <taxon>Aculeata</taxon>
        <taxon>Formicoidea</taxon>
        <taxon>Formicidae</taxon>
        <taxon>Formicinae</taxon>
        <taxon>Lasius</taxon>
        <taxon>Lasius</taxon>
    </lineage>
</organism>
<dbReference type="InterPro" id="IPR024317">
    <property type="entry name" value="Dynein_heavy_chain_D4_dom"/>
</dbReference>
<protein>
    <submittedName>
        <fullName evidence="4">Dynein heavy chain axonemal-like protein</fullName>
    </submittedName>
</protein>
<name>A0A0J7KD93_LASNI</name>
<feature type="domain" description="Dynein heavy chain AAA module D4" evidence="2">
    <location>
        <begin position="351"/>
        <end position="427"/>
    </location>
</feature>
<comment type="similarity">
    <text evidence="1">Belongs to the dynein heavy chain family.</text>
</comment>